<evidence type="ECO:0000256" key="4">
    <source>
        <dbReference type="ARBA" id="ARBA00022759"/>
    </source>
</evidence>
<dbReference type="EMBL" id="CM002799">
    <property type="protein sequence ID" value="KZN87248.1"/>
    <property type="molecule type" value="Genomic_DNA"/>
</dbReference>
<name>A0A167SJB1_PENCH</name>
<evidence type="ECO:0000256" key="5">
    <source>
        <dbReference type="ARBA" id="ARBA00022801"/>
    </source>
</evidence>
<dbReference type="AlphaFoldDB" id="A0A167SJB1"/>
<gene>
    <name evidence="9" type="ORF">EN45_058060</name>
</gene>
<evidence type="ECO:0000256" key="3">
    <source>
        <dbReference type="ARBA" id="ARBA00022722"/>
    </source>
</evidence>
<keyword evidence="1" id="KW-0808">Transferase</keyword>
<evidence type="ECO:0000256" key="6">
    <source>
        <dbReference type="ARBA" id="ARBA00022918"/>
    </source>
</evidence>
<dbReference type="Proteomes" id="UP000076449">
    <property type="component" value="Chromosome II"/>
</dbReference>
<accession>A0A167SJB1</accession>
<sequence>MSIATGENETGGRSATVGQLETHGLTPAEKHYWATELEISCLVWVVRKIRHMVEAAPDDLTPVAYTDHIATINLATSLSSASPDRMNLRLVRASQYLQQTGTS</sequence>
<dbReference type="GO" id="GO:0003964">
    <property type="term" value="F:RNA-directed DNA polymerase activity"/>
    <property type="evidence" value="ECO:0007669"/>
    <property type="project" value="UniProtKB-KW"/>
</dbReference>
<evidence type="ECO:0000256" key="7">
    <source>
        <dbReference type="SAM" id="MobiDB-lite"/>
    </source>
</evidence>
<keyword evidence="3" id="KW-0540">Nuclease</keyword>
<evidence type="ECO:0000313" key="9">
    <source>
        <dbReference type="EMBL" id="KZN87248.1"/>
    </source>
</evidence>
<dbReference type="GO" id="GO:0016787">
    <property type="term" value="F:hydrolase activity"/>
    <property type="evidence" value="ECO:0007669"/>
    <property type="project" value="UniProtKB-KW"/>
</dbReference>
<keyword evidence="6" id="KW-0695">RNA-directed DNA polymerase</keyword>
<feature type="compositionally biased region" description="Polar residues" evidence="7">
    <location>
        <begin position="1"/>
        <end position="19"/>
    </location>
</feature>
<dbReference type="PhylomeDB" id="A0A167SJB1"/>
<dbReference type="GO" id="GO:0004519">
    <property type="term" value="F:endonuclease activity"/>
    <property type="evidence" value="ECO:0007669"/>
    <property type="project" value="UniProtKB-KW"/>
</dbReference>
<reference evidence="9" key="1">
    <citation type="journal article" date="2014" name="Genome Announc.">
        <title>Complete sequencing and chromosome-scale genome assembly of the industrial progenitor strain P2niaD18 from the penicillin producer Penicillium chrysogenum.</title>
        <authorList>
            <person name="Specht T."/>
            <person name="Dahlmann T.A."/>
            <person name="Zadra I."/>
            <person name="Kurnsteiner H."/>
            <person name="Kuck U."/>
        </authorList>
    </citation>
    <scope>NUCLEOTIDE SEQUENCE [LARGE SCALE GENOMIC DNA]</scope>
    <source>
        <strain evidence="9">P2niaD18</strain>
    </source>
</reference>
<evidence type="ECO:0000256" key="1">
    <source>
        <dbReference type="ARBA" id="ARBA00022679"/>
    </source>
</evidence>
<evidence type="ECO:0000256" key="2">
    <source>
        <dbReference type="ARBA" id="ARBA00022695"/>
    </source>
</evidence>
<dbReference type="InterPro" id="IPR041373">
    <property type="entry name" value="RT_RNaseH"/>
</dbReference>
<dbReference type="Pfam" id="PF17917">
    <property type="entry name" value="RT_RNaseH"/>
    <property type="match status" value="1"/>
</dbReference>
<protein>
    <recommendedName>
        <fullName evidence="8">Reverse transcriptase RNase H-like domain-containing protein</fullName>
    </recommendedName>
</protein>
<proteinExistence type="predicted"/>
<keyword evidence="4" id="KW-0255">Endonuclease</keyword>
<keyword evidence="2" id="KW-0548">Nucleotidyltransferase</keyword>
<feature type="domain" description="Reverse transcriptase RNase H-like" evidence="8">
    <location>
        <begin position="24"/>
        <end position="99"/>
    </location>
</feature>
<evidence type="ECO:0000259" key="8">
    <source>
        <dbReference type="Pfam" id="PF17917"/>
    </source>
</evidence>
<keyword evidence="5" id="KW-0378">Hydrolase</keyword>
<organism evidence="9">
    <name type="scientific">Penicillium chrysogenum</name>
    <name type="common">Penicillium notatum</name>
    <dbReference type="NCBI Taxonomy" id="5076"/>
    <lineage>
        <taxon>Eukaryota</taxon>
        <taxon>Fungi</taxon>
        <taxon>Dikarya</taxon>
        <taxon>Ascomycota</taxon>
        <taxon>Pezizomycotina</taxon>
        <taxon>Eurotiomycetes</taxon>
        <taxon>Eurotiomycetidae</taxon>
        <taxon>Eurotiales</taxon>
        <taxon>Aspergillaceae</taxon>
        <taxon>Penicillium</taxon>
        <taxon>Penicillium chrysogenum species complex</taxon>
    </lineage>
</organism>
<feature type="region of interest" description="Disordered" evidence="7">
    <location>
        <begin position="1"/>
        <end position="21"/>
    </location>
</feature>